<reference evidence="3" key="1">
    <citation type="journal article" date="2010" name="Genome Biol.">
        <title>Genome sequence of the necrotrophic plant pathogen Pythium ultimum reveals original pathogenicity mechanisms and effector repertoire.</title>
        <authorList>
            <person name="Levesque C.A."/>
            <person name="Brouwer H."/>
            <person name="Cano L."/>
            <person name="Hamilton J.P."/>
            <person name="Holt C."/>
            <person name="Huitema E."/>
            <person name="Raffaele S."/>
            <person name="Robideau G.P."/>
            <person name="Thines M."/>
            <person name="Win J."/>
            <person name="Zerillo M.M."/>
            <person name="Beakes G.W."/>
            <person name="Boore J.L."/>
            <person name="Busam D."/>
            <person name="Dumas B."/>
            <person name="Ferriera S."/>
            <person name="Fuerstenberg S.I."/>
            <person name="Gachon C.M."/>
            <person name="Gaulin E."/>
            <person name="Govers F."/>
            <person name="Grenville-Briggs L."/>
            <person name="Horner N."/>
            <person name="Hostetler J."/>
            <person name="Jiang R.H."/>
            <person name="Johnson J."/>
            <person name="Krajaejun T."/>
            <person name="Lin H."/>
            <person name="Meijer H.J."/>
            <person name="Moore B."/>
            <person name="Morris P."/>
            <person name="Phuntmart V."/>
            <person name="Puiu D."/>
            <person name="Shetty J."/>
            <person name="Stajich J.E."/>
            <person name="Tripathy S."/>
            <person name="Wawra S."/>
            <person name="van West P."/>
            <person name="Whitty B.R."/>
            <person name="Coutinho P.M."/>
            <person name="Henrissat B."/>
            <person name="Martin F."/>
            <person name="Thomas P.D."/>
            <person name="Tyler B.M."/>
            <person name="De Vries R.P."/>
            <person name="Kamoun S."/>
            <person name="Yandell M."/>
            <person name="Tisserat N."/>
            <person name="Buell C.R."/>
        </authorList>
    </citation>
    <scope>NUCLEOTIDE SEQUENCE</scope>
    <source>
        <strain evidence="3">DAOM:BR144</strain>
    </source>
</reference>
<accession>K3WBK7</accession>
<dbReference type="AlphaFoldDB" id="K3WBK7"/>
<keyword evidence="1" id="KW-0732">Signal</keyword>
<keyword evidence="3" id="KW-1185">Reference proteome</keyword>
<dbReference type="HOGENOM" id="CLU_002760_2_2_1"/>
<name>K3WBK7_GLOUD</name>
<evidence type="ECO:0000313" key="2">
    <source>
        <dbReference type="EnsemblProtists" id="PYU1_T002348"/>
    </source>
</evidence>
<reference evidence="2" key="3">
    <citation type="submission" date="2014-11" db="UniProtKB">
        <authorList>
            <consortium name="EnsemblProtists"/>
        </authorList>
    </citation>
    <scope>IDENTIFICATION</scope>
    <source>
        <strain evidence="2">DAOM BR144</strain>
    </source>
</reference>
<dbReference type="STRING" id="431595.K3WBK7"/>
<dbReference type="Proteomes" id="UP000019132">
    <property type="component" value="Unassembled WGS sequence"/>
</dbReference>
<proteinExistence type="predicted"/>
<feature type="signal peptide" evidence="1">
    <location>
        <begin position="1"/>
        <end position="19"/>
    </location>
</feature>
<organism evidence="2 3">
    <name type="scientific">Globisporangium ultimum (strain ATCC 200006 / CBS 805.95 / DAOM BR144)</name>
    <name type="common">Pythium ultimum</name>
    <dbReference type="NCBI Taxonomy" id="431595"/>
    <lineage>
        <taxon>Eukaryota</taxon>
        <taxon>Sar</taxon>
        <taxon>Stramenopiles</taxon>
        <taxon>Oomycota</taxon>
        <taxon>Peronosporomycetes</taxon>
        <taxon>Pythiales</taxon>
        <taxon>Pythiaceae</taxon>
        <taxon>Globisporangium</taxon>
    </lineage>
</organism>
<evidence type="ECO:0000313" key="3">
    <source>
        <dbReference type="Proteomes" id="UP000019132"/>
    </source>
</evidence>
<dbReference type="EnsemblProtists" id="PYU1_T002348">
    <property type="protein sequence ID" value="PYU1_T002348"/>
    <property type="gene ID" value="PYU1_G002345"/>
</dbReference>
<protein>
    <submittedName>
        <fullName evidence="2">Uncharacterized protein</fullName>
    </submittedName>
</protein>
<feature type="chain" id="PRO_5003867578" evidence="1">
    <location>
        <begin position="20"/>
        <end position="509"/>
    </location>
</feature>
<evidence type="ECO:0000256" key="1">
    <source>
        <dbReference type="SAM" id="SignalP"/>
    </source>
</evidence>
<dbReference type="InParanoid" id="K3WBK7"/>
<reference evidence="3" key="2">
    <citation type="submission" date="2010-04" db="EMBL/GenBank/DDBJ databases">
        <authorList>
            <person name="Buell R."/>
            <person name="Hamilton J."/>
            <person name="Hostetler J."/>
        </authorList>
    </citation>
    <scope>NUCLEOTIDE SEQUENCE [LARGE SCALE GENOMIC DNA]</scope>
    <source>
        <strain evidence="3">DAOM:BR144</strain>
    </source>
</reference>
<dbReference type="VEuPathDB" id="FungiDB:PYU1_G002345"/>
<sequence length="509" mass="54332">MHLLAALVTLAITLDVSSAQSSALPNWVGPKVGAPIDTACYRKTHLTKLCPPGYKFDNVATCWAECPIEYPVECAMECLPQNKDCALEIITKVNAVATVAITAATSGVFGQISAASTGVQQGIKCGQKLFDVVNKVIGYAKELEVMFPGTTQEQIQYLLSKSDLVIYDLPVAVATCAGLPTPSGLDQAAEIVAIIKNILDQVMTKKDSITLTPQSFLTFMTQVGAGKSIASLTTTDLSALTNLLDTKNLSCGEELKNLIDRVVAVVKQIKTEMPSSTVDYIRLVLTNSDLFLKEIPAVTSSCIPKNATDAYQIRDDIRKTLQVIIDKLIDSSSNSSGKPLTAAEYALKITDFGLDVVAMFDPTGIAKLAKEFIQPICGPTSFLGEIDDGNLDIALGLRTVGNAFNSSYGTWTKSGDGSVSITFVSVDTQDVVVNIMSGGTKMTEVSVKKGTTVKWSAPVASLQDKTLYLDRWRPGFFGIPGTGGGSLLLWVPHSSSKGHLELRAQLNVS</sequence>
<dbReference type="OMA" id="LPNWVGT"/>
<dbReference type="eggNOG" id="ENOG502SHKA">
    <property type="taxonomic scope" value="Eukaryota"/>
</dbReference>